<keyword evidence="1" id="KW-0812">Transmembrane</keyword>
<dbReference type="EMBL" id="AB853026">
    <property type="protein sequence ID" value="BAO19275.1"/>
    <property type="molecule type" value="Genomic_DNA"/>
</dbReference>
<accession>V5YNV5</accession>
<feature type="transmembrane region" description="Helical" evidence="1">
    <location>
        <begin position="159"/>
        <end position="178"/>
    </location>
</feature>
<evidence type="ECO:0000313" key="2">
    <source>
        <dbReference type="EMBL" id="BAO19275.1"/>
    </source>
</evidence>
<proteinExistence type="predicted"/>
<dbReference type="AlphaFoldDB" id="V5YNV5"/>
<dbReference type="RefSeq" id="WP_023842815.1">
    <property type="nucleotide sequence ID" value="NC_022995.1"/>
</dbReference>
<reference evidence="2" key="1">
    <citation type="journal article" date="2014" name="Microbiology">
        <title>A 2,4-dichlorophenoxyacetic acid degradation plasmid pM7012 discloses distribution of an unclassified megaplasmid group across bacterial species.</title>
        <authorList>
            <person name="Sakai Y."/>
            <person name="Ogawa N."/>
            <person name="Shimomura Y."/>
            <person name="Fujii T."/>
        </authorList>
    </citation>
    <scope>NUCLEOTIDE SEQUENCE</scope>
    <source>
        <strain evidence="2">M701</strain>
    </source>
</reference>
<keyword evidence="1" id="KW-0472">Membrane</keyword>
<name>V5YNV5_9BURK</name>
<organism evidence="2">
    <name type="scientific">Burkholderia sp. M701</name>
    <dbReference type="NCBI Taxonomy" id="326454"/>
    <lineage>
        <taxon>Bacteria</taxon>
        <taxon>Pseudomonadati</taxon>
        <taxon>Pseudomonadota</taxon>
        <taxon>Betaproteobacteria</taxon>
        <taxon>Burkholderiales</taxon>
        <taxon>Burkholderiaceae</taxon>
        <taxon>Burkholderia</taxon>
    </lineage>
</organism>
<protein>
    <submittedName>
        <fullName evidence="2">Uncharacterized protein</fullName>
    </submittedName>
</protein>
<feature type="transmembrane region" description="Helical" evidence="1">
    <location>
        <begin position="96"/>
        <end position="119"/>
    </location>
</feature>
<reference evidence="2" key="2">
    <citation type="submission" date="2024-06" db="EMBL/GenBank/DDBJ databases">
        <authorList>
            <person name="Sakai Y."/>
            <person name="Fujii T."/>
        </authorList>
    </citation>
    <scope>NUCLEOTIDE SEQUENCE</scope>
    <source>
        <strain evidence="2">M701</strain>
        <plasmid evidence="2">pM7012</plasmid>
    </source>
</reference>
<evidence type="ECO:0000256" key="1">
    <source>
        <dbReference type="SAM" id="Phobius"/>
    </source>
</evidence>
<feature type="transmembrane region" description="Helical" evidence="1">
    <location>
        <begin position="20"/>
        <end position="50"/>
    </location>
</feature>
<keyword evidence="2" id="KW-0614">Plasmid</keyword>
<keyword evidence="1" id="KW-1133">Transmembrane helix</keyword>
<sequence length="180" mass="19591">MPIVDVAGQMNLSAREIAALTYLSPAVGAAFALRLLSGWFSVFALASFAGTFTHEFLHLVVGAITGAKPVSMDLFPRRGPTGRMVMGSVTFTNLRWFNALPSCIAPLLSLPLMGLVAWIRVQHGWGLSETTGTDLIVWALLAPQFESCWPSSTDWRLTLISWPLYLAAGAALWFFLIAHP</sequence>
<geneLocation type="plasmid" evidence="2">
    <name>pM7012</name>
</geneLocation>